<dbReference type="Pfam" id="PF00400">
    <property type="entry name" value="WD40"/>
    <property type="match status" value="2"/>
</dbReference>
<keyword evidence="1" id="KW-0853">WD repeat</keyword>
<protein>
    <submittedName>
        <fullName evidence="5">WD_REPEATS_REGION domain-containing protein</fullName>
    </submittedName>
</protein>
<dbReference type="PANTHER" id="PTHR13950:SF9">
    <property type="entry name" value="RABCONNECTIN-3A"/>
    <property type="match status" value="1"/>
</dbReference>
<dbReference type="InterPro" id="IPR036322">
    <property type="entry name" value="WD40_repeat_dom_sf"/>
</dbReference>
<evidence type="ECO:0000259" key="3">
    <source>
        <dbReference type="Pfam" id="PF12234"/>
    </source>
</evidence>
<evidence type="ECO:0000313" key="4">
    <source>
        <dbReference type="Proteomes" id="UP000093561"/>
    </source>
</evidence>
<feature type="repeat" description="WD" evidence="1">
    <location>
        <begin position="2833"/>
        <end position="2874"/>
    </location>
</feature>
<sequence>MNVHQILTGALNRGDEVFSVGVIDGLSFTACAVGTNVVIYSSSFKRVQVITPASCDEGLLVKCVSACCETGKIVATYSSVVRVYEPITRTEDGTNDFTYQWIETYNLPLKCTVDKIQWSLQGLRLLICCGDALHLYQNLLLSAALDVKLDTVTLGIVEKKNEPGNERVSSWDCVWSQKLAAKPKFMASSPDGVYFATCGVSDCLVKIWFQREESDGVENSENGLSFGFSYVQHPQPVAGFEWRKIPRYMSRQYVQNALLTWCEDNTVRIWKEATTVSVDFQTVISTAEVIFIEKSPTGERCSKKHSLRSTRAKIKTFLKKIMERKALAGELMQPTRSSVSRSASLCEIASGKHTDSSPVFYLCTTINAQNDCLLVPSLGTSAEQRPFMIHWLNNKEIVYDTGIERIMVEALISDCSAQPNEIENSIRKSVLSMQNLFTESLHNIDDTKVTSAGSVDHEDVFLDGTLTSNFNDATGTFSNDTTSSKDPLDLKLNILIREWEKSTDVLFAVHPVDGSLLTWTVEWLDDLLRQPTASFTSRFPSAFSLSDATSLNPSLSVYYPYSFLHEQFTENCSSDGVSQIFERRSTNLLYLLTHHNNGSLNLWNLTFEDNGKFNTVVNISHASRMCGHRYKISQVIAHPVLPLALTTSHYNYITQDTEESGKAELILWKINPVGPLCKCGGVRELARMTSNSSDAFTAVTWLPVILSSSLLGWLSTSPCSSFVANSSGHINIYEAIVDAAEFLTDIHTSGRKNVSDFENSCSTSDGKTYDIRNKESMKKMCKVVSTQSSTKPGCIVLLSSINAASCADKILLIHAFNERLLVAKDDISGATSTSQNLAIEQAKINRYYLVLFEKEKDSSTRLRMWLINIAVINLEDLENLPAKNSSSLTNVKNGNENSLNKLQLSTDLVYDDHVVLPDGVSVILVEPSSGHLPSSNLYPTYRAPYLVLLACSDENVRFYECLRITESNESICYKWKMWRMISNAVDSNIEMDGQIYSISAAHSSRFACAYLPEGMTCATSSISSVKVGVFECESSGGVEWLREDTITVSLRHKMSKDLVENYLRESDAAISEFCTEMPVNNVCLKWVSAENGSHILTVALGTYIFLYTQVSQGAAQRNIVMMKEHDTHRRGPLRKASSLANPETVSTRLVRWLCIRFLELKSADGLPPLPTTLGWVRDGLLIIGMQSEMRCYNQWNFQAEFPKIEKMAEVTKDLSKTKSSSYLALDGLSISSHSSLDQLSKKCKQDPVSLNKQKLYKDLLQRMYSAPYDLQTLFLKDVHVLEAISEEGLFEAARLASPILPQYHPKLLIELLNSGRTHVVKAILLHVLKSLKQLNVSIPNPLSRASSIRKMSLTSGDLKIEGSRQDATRGLSDIFDDSNLEYDELDGIPPLPLYLLLSAGDPFSVAKEKTSEILQDDNLDGSLDMDSEPKKSRQNSFSMDNAHALFASTSFTARHNRLLTEFLTHTHLPGLSSVDQMHLLAVADTLSHFSSDIMDKSTQANAAFQITQTRIMSDSASGYATPIAGFETVDECGLRYLMAMKQHEYLLLCLPLQQKHSLRSRGLSPSQIIWALHSETETELLNAIPCLQKPTLSWEELRALGVAWWLKNTASLRAIIEKLAKAAFQKNQDPLDACLYYLLLKKKNLLTHLFKTVKDNRMLDFFMHDFNEERWKKAALKNAFVLMGKQRFQHAAAFFLLAGSIKDAIQIVLKKLQDLQLAIVIVRLCERDCEEQGNLLGELLCKEIFGVEITDVKDFDVTPGANRNPFVRSMAYWHLKEYVRAANTLVDEAGCVHLDASMEYSLPDIFNFYSFIRIHHLVIRQRLLNAGIQVGSTEKFLATVKHLSSVITPSERRLYFRTASVHMASGCPLLALDVLARLPKNLTVEESASLSPEINKHARLKLSKNDLWNNQSNTIDWSVPVSSAHIVELNVQLNDLKTEDKGSNRASESDATLDVIAQHMKFTASLRLLLEELSTLASAFEVDGGQLRFQLLNWLEAGISVLQKICGYRNDCNSLKLDITENEEFNDNVINSMILHKTVHMDRAEISTRFHHALHRRRWLCTNQKLVRTFISYCTLHNSQSHRLTAALMELLLLQMEVQQDCGPSKLFVSESLPAHSFPLFVASVSQREMFASSPLSFIKSLCSDILLSLVDLSEPPQIESSLTKIYKVYSLCQGLSSCLYQSLCNVSNICESSHGALARLPEVAAANDDLQVTTSPSKWPGVDNLLIILSREKNEEAPQLRLLVLETYIAVFASLFTYAFATYDARWLFRLTARNIGTKEFGILFGGGGWKMQKVAPSKTPGKWFYSPVKWTTTVPSGFSSNQTRIKPGKNYLSVDSSSFRADCNTEVIGVEAAIPSSVGFSANNSRSLEEHVSCEWIPPKKSMVQFFAEKPNLPEILNECYDSDEEHHESVIELEEQLQRKQHIDSEGFAWWLLRLALTHQQLYRMKSFLQLAGLEYSELPALSPRANAVFKLIENWAKQLEDHLCAMFDGCPSDLLPDLSIRKDDNESPLDKYGVLMETNNTPFECADLSVLPVKRIWLYLIRQDHILPLFIKHIFGFADQQDESFLREGVGELESRDAVNVFKIVQREHEPIAAFCCSEVRPGWLVVSNTRELQEMDITALLNDAENLKLSAWLFNRTELDVALDGTKRDVFKDNDDYQLITENGQQTTSVNTMTPFIVDRSRKALIKMCKRQVNGIRRLDSHPTMPYYVSGSSDGSIRLWEWGVGQPFFTPRIAGQYAKVTKVLFSCNGSKFASVDNDGILCLWQTTPGLPVKKPFFNQKCHSKSAADVRFLGSTSSVLVTAGLSLSDENISLWDTLMPQSKALIHSWTAHPEGATSVMYLSSYQTIVSGGRHGELCVWDVRQRRLRSTVKCFENSSVKCLACDPFQQIVVAGSNDGDIKVWNTDLVPNLVTSLDGEHVARGGFSLRQVASVVQGVQQLYVDPEVRLFSCGADCSLKIRSLHAVT</sequence>
<accession>A0AAF5PHI4</accession>
<proteinExistence type="predicted"/>
<dbReference type="Proteomes" id="UP000093561">
    <property type="component" value="Unassembled WGS sequence"/>
</dbReference>
<name>A0AAF5PHI4_WUCBA</name>
<dbReference type="InterPro" id="IPR015943">
    <property type="entry name" value="WD40/YVTN_repeat-like_dom_sf"/>
</dbReference>
<dbReference type="PROSITE" id="PS50082">
    <property type="entry name" value="WD_REPEATS_2"/>
    <property type="match status" value="3"/>
</dbReference>
<dbReference type="GO" id="GO:0043291">
    <property type="term" value="C:RAVE complex"/>
    <property type="evidence" value="ECO:0007669"/>
    <property type="project" value="TreeGrafter"/>
</dbReference>
<evidence type="ECO:0000256" key="2">
    <source>
        <dbReference type="SAM" id="MobiDB-lite"/>
    </source>
</evidence>
<dbReference type="GO" id="GO:0007035">
    <property type="term" value="P:vacuolar acidification"/>
    <property type="evidence" value="ECO:0007669"/>
    <property type="project" value="TreeGrafter"/>
</dbReference>
<feature type="compositionally biased region" description="Acidic residues" evidence="2">
    <location>
        <begin position="1416"/>
        <end position="1426"/>
    </location>
</feature>
<dbReference type="SUPFAM" id="SSF50978">
    <property type="entry name" value="WD40 repeat-like"/>
    <property type="match status" value="2"/>
</dbReference>
<feature type="domain" description="RAVE complex protein Rav1 C-terminal" evidence="3">
    <location>
        <begin position="1527"/>
        <end position="1873"/>
    </location>
</feature>
<dbReference type="InterPro" id="IPR001680">
    <property type="entry name" value="WD40_rpt"/>
</dbReference>
<feature type="repeat" description="WD" evidence="1">
    <location>
        <begin position="2694"/>
        <end position="2726"/>
    </location>
</feature>
<reference evidence="4" key="2">
    <citation type="journal article" date="2016" name="Mol. Ecol.">
        <title>Population genomics of the filarial nematode parasite Wuchereria bancrofti from mosquitoes.</title>
        <authorList>
            <person name="Small S.T."/>
            <person name="Reimer L.J."/>
            <person name="Tisch D.J."/>
            <person name="King C.L."/>
            <person name="Christensen B.M."/>
            <person name="Siba P.M."/>
            <person name="Kazura J.W."/>
            <person name="Serre D."/>
            <person name="Zimmerman P.A."/>
        </authorList>
    </citation>
    <scope>NUCLEOTIDE SEQUENCE</scope>
    <source>
        <strain evidence="4">pt0022</strain>
    </source>
</reference>
<dbReference type="PANTHER" id="PTHR13950">
    <property type="entry name" value="RABCONNECTIN-RELATED"/>
    <property type="match status" value="1"/>
</dbReference>
<feature type="repeat" description="WD" evidence="1">
    <location>
        <begin position="2880"/>
        <end position="2908"/>
    </location>
</feature>
<evidence type="ECO:0000313" key="5">
    <source>
        <dbReference type="WBParaSite" id="mrna-Wban_00746"/>
    </source>
</evidence>
<evidence type="ECO:0000256" key="1">
    <source>
        <dbReference type="PROSITE-ProRule" id="PRU00221"/>
    </source>
</evidence>
<dbReference type="SMART" id="SM00320">
    <property type="entry name" value="WD40"/>
    <property type="match status" value="8"/>
</dbReference>
<organism evidence="4 5">
    <name type="scientific">Wuchereria bancrofti</name>
    <dbReference type="NCBI Taxonomy" id="6293"/>
    <lineage>
        <taxon>Eukaryota</taxon>
        <taxon>Metazoa</taxon>
        <taxon>Ecdysozoa</taxon>
        <taxon>Nematoda</taxon>
        <taxon>Chromadorea</taxon>
        <taxon>Rhabditida</taxon>
        <taxon>Spirurina</taxon>
        <taxon>Spiruromorpha</taxon>
        <taxon>Filarioidea</taxon>
        <taxon>Onchocercidae</taxon>
        <taxon>Wuchereria</taxon>
    </lineage>
</organism>
<reference evidence="5" key="3">
    <citation type="submission" date="2024-02" db="UniProtKB">
        <authorList>
            <consortium name="WormBaseParasite"/>
        </authorList>
    </citation>
    <scope>IDENTIFICATION</scope>
    <source>
        <strain evidence="5">pt0022</strain>
    </source>
</reference>
<reference evidence="4" key="1">
    <citation type="submission" date="2015-03" db="EMBL/GenBank/DDBJ databases">
        <title>Wuchereria bancrofti Genome Sequencing Papua New Guinea Strain.</title>
        <authorList>
            <person name="Small S.T."/>
            <person name="Serre D."/>
            <person name="Zimmerman P.A."/>
        </authorList>
    </citation>
    <scope>NUCLEOTIDE SEQUENCE [LARGE SCALE GENOMIC DNA]</scope>
    <source>
        <strain evidence="4">pt0022</strain>
    </source>
</reference>
<dbReference type="Pfam" id="PF12234">
    <property type="entry name" value="Rav1p_C"/>
    <property type="match status" value="1"/>
</dbReference>
<dbReference type="InterPro" id="IPR022033">
    <property type="entry name" value="Rav1p_C"/>
</dbReference>
<dbReference type="WBParaSite" id="mrna-Wban_00746">
    <property type="protein sequence ID" value="mrna-Wban_00746"/>
    <property type="gene ID" value="Wban_00746"/>
</dbReference>
<feature type="region of interest" description="Disordered" evidence="2">
    <location>
        <begin position="1416"/>
        <end position="1436"/>
    </location>
</feature>
<dbReference type="InterPro" id="IPR052208">
    <property type="entry name" value="DmX-like/RAVE_component"/>
</dbReference>
<dbReference type="Gene3D" id="2.130.10.10">
    <property type="entry name" value="YVTN repeat-like/Quinoprotein amine dehydrogenase"/>
    <property type="match status" value="3"/>
</dbReference>